<dbReference type="InterPro" id="IPR051159">
    <property type="entry name" value="Hexapeptide_acetyltransf"/>
</dbReference>
<reference evidence="1 2" key="1">
    <citation type="submission" date="2019-08" db="EMBL/GenBank/DDBJ databases">
        <authorList>
            <person name="Peeters C."/>
        </authorList>
    </citation>
    <scope>NUCLEOTIDE SEQUENCE [LARGE SCALE GENOMIC DNA]</scope>
    <source>
        <strain evidence="1 2">LMG 31118</strain>
    </source>
</reference>
<dbReference type="PANTHER" id="PTHR23416">
    <property type="entry name" value="SIALIC ACID SYNTHASE-RELATED"/>
    <property type="match status" value="1"/>
</dbReference>
<keyword evidence="2" id="KW-1185">Reference proteome</keyword>
<dbReference type="Proteomes" id="UP000414136">
    <property type="component" value="Unassembled WGS sequence"/>
</dbReference>
<evidence type="ECO:0000313" key="1">
    <source>
        <dbReference type="EMBL" id="VVE74380.1"/>
    </source>
</evidence>
<accession>A0A5E5AQL9</accession>
<dbReference type="InterPro" id="IPR001451">
    <property type="entry name" value="Hexapep"/>
</dbReference>
<proteinExistence type="predicted"/>
<dbReference type="GO" id="GO:0016740">
    <property type="term" value="F:transferase activity"/>
    <property type="evidence" value="ECO:0007669"/>
    <property type="project" value="UniProtKB-KW"/>
</dbReference>
<dbReference type="Gene3D" id="2.160.10.10">
    <property type="entry name" value="Hexapeptide repeat proteins"/>
    <property type="match status" value="1"/>
</dbReference>
<sequence length="302" mass="33051">MPVPREAVVWAYRFFLGRDPESENAIIGKMKLEDEVRLMQEFTNSREFKAKRRDLVVFGNFEADRKEKLSAPAGMKTIRIREMPASSLRNGAERISGTITFPLADEEKLKDVIFSFHGPKEAESLTGVEIVLKSVPALYLAISDSEQKVTVGEKCSGRWIFHLWGPAIVQIGDRVTSNGTDCFINPGGSMLVGDDCMFANAFVHVGDNHAIIDAVSGAPLNYSPNARIEFKKHVWVASRATILADTTIGAGCVIGAGSIVKGNFDDKSLIVGVPAKVVRTGVSWTRSYEGRGAEDVLEMLNT</sequence>
<protein>
    <submittedName>
        <fullName evidence="1">Transferase</fullName>
    </submittedName>
</protein>
<dbReference type="OrthoDB" id="9803036at2"/>
<gene>
    <name evidence="1" type="ORF">PCA31118_04736</name>
</gene>
<dbReference type="RefSeq" id="WP_150627405.1">
    <property type="nucleotide sequence ID" value="NZ_CABPSQ010000014.1"/>
</dbReference>
<dbReference type="SUPFAM" id="SSF51161">
    <property type="entry name" value="Trimeric LpxA-like enzymes"/>
    <property type="match status" value="1"/>
</dbReference>
<name>A0A5E5AQL9_9BURK</name>
<evidence type="ECO:0000313" key="2">
    <source>
        <dbReference type="Proteomes" id="UP000414136"/>
    </source>
</evidence>
<keyword evidence="1" id="KW-0808">Transferase</keyword>
<dbReference type="CDD" id="cd04647">
    <property type="entry name" value="LbH_MAT_like"/>
    <property type="match status" value="1"/>
</dbReference>
<dbReference type="InterPro" id="IPR011004">
    <property type="entry name" value="Trimer_LpxA-like_sf"/>
</dbReference>
<dbReference type="EMBL" id="CABPSQ010000014">
    <property type="protein sequence ID" value="VVE74380.1"/>
    <property type="molecule type" value="Genomic_DNA"/>
</dbReference>
<dbReference type="Pfam" id="PF00132">
    <property type="entry name" value="Hexapep"/>
    <property type="match status" value="1"/>
</dbReference>
<dbReference type="AlphaFoldDB" id="A0A5E5AQL9"/>
<organism evidence="1 2">
    <name type="scientific">Pandoraea captiosa</name>
    <dbReference type="NCBI Taxonomy" id="2508302"/>
    <lineage>
        <taxon>Bacteria</taxon>
        <taxon>Pseudomonadati</taxon>
        <taxon>Pseudomonadota</taxon>
        <taxon>Betaproteobacteria</taxon>
        <taxon>Burkholderiales</taxon>
        <taxon>Burkholderiaceae</taxon>
        <taxon>Pandoraea</taxon>
    </lineage>
</organism>